<dbReference type="GO" id="GO:0005737">
    <property type="term" value="C:cytoplasm"/>
    <property type="evidence" value="ECO:0007669"/>
    <property type="project" value="TreeGrafter"/>
</dbReference>
<accession>A0A1V4KJV5</accession>
<dbReference type="STRING" id="372326.A0A1V4KJV5"/>
<dbReference type="EMBL" id="LSYS01003057">
    <property type="protein sequence ID" value="OPJ84729.1"/>
    <property type="molecule type" value="Genomic_DNA"/>
</dbReference>
<dbReference type="OrthoDB" id="10020110at2759"/>
<dbReference type="AlphaFoldDB" id="A0A1V4KJV5"/>
<feature type="compositionally biased region" description="Basic and acidic residues" evidence="1">
    <location>
        <begin position="283"/>
        <end position="307"/>
    </location>
</feature>
<keyword evidence="3" id="KW-1185">Reference proteome</keyword>
<evidence type="ECO:0000256" key="1">
    <source>
        <dbReference type="SAM" id="MobiDB-lite"/>
    </source>
</evidence>
<organism evidence="2 3">
    <name type="scientific">Patagioenas fasciata monilis</name>
    <dbReference type="NCBI Taxonomy" id="372326"/>
    <lineage>
        <taxon>Eukaryota</taxon>
        <taxon>Metazoa</taxon>
        <taxon>Chordata</taxon>
        <taxon>Craniata</taxon>
        <taxon>Vertebrata</taxon>
        <taxon>Euteleostomi</taxon>
        <taxon>Archelosauria</taxon>
        <taxon>Archosauria</taxon>
        <taxon>Dinosauria</taxon>
        <taxon>Saurischia</taxon>
        <taxon>Theropoda</taxon>
        <taxon>Coelurosauria</taxon>
        <taxon>Aves</taxon>
        <taxon>Neognathae</taxon>
        <taxon>Neoaves</taxon>
        <taxon>Columbimorphae</taxon>
        <taxon>Columbiformes</taxon>
        <taxon>Columbidae</taxon>
        <taxon>Patagioenas</taxon>
    </lineage>
</organism>
<reference evidence="2 3" key="1">
    <citation type="submission" date="2016-02" db="EMBL/GenBank/DDBJ databases">
        <title>Band-tailed pigeon sequencing and assembly.</title>
        <authorList>
            <person name="Soares A.E."/>
            <person name="Novak B.J."/>
            <person name="Rice E.S."/>
            <person name="O'Connell B."/>
            <person name="Chang D."/>
            <person name="Weber S."/>
            <person name="Shapiro B."/>
        </authorList>
    </citation>
    <scope>NUCLEOTIDE SEQUENCE [LARGE SCALE GENOMIC DNA]</scope>
    <source>
        <strain evidence="2">BTP2013</strain>
        <tissue evidence="2">Blood</tissue>
    </source>
</reference>
<feature type="region of interest" description="Disordered" evidence="1">
    <location>
        <begin position="157"/>
        <end position="177"/>
    </location>
</feature>
<dbReference type="GO" id="GO:0000977">
    <property type="term" value="F:RNA polymerase II transcription regulatory region sequence-specific DNA binding"/>
    <property type="evidence" value="ECO:0007669"/>
    <property type="project" value="TreeGrafter"/>
</dbReference>
<comment type="caution">
    <text evidence="2">The sequence shown here is derived from an EMBL/GenBank/DDBJ whole genome shotgun (WGS) entry which is preliminary data.</text>
</comment>
<proteinExistence type="predicted"/>
<dbReference type="PANTHER" id="PTHR22437:SF1">
    <property type="entry name" value="STORKHEAD-BOX PROTEIN 1"/>
    <property type="match status" value="1"/>
</dbReference>
<dbReference type="PANTHER" id="PTHR22437">
    <property type="entry name" value="WINGED HELIX DOMAIN-CONTAINING PROTEIN"/>
    <property type="match status" value="1"/>
</dbReference>
<evidence type="ECO:0000313" key="3">
    <source>
        <dbReference type="Proteomes" id="UP000190648"/>
    </source>
</evidence>
<feature type="region of interest" description="Disordered" evidence="1">
    <location>
        <begin position="281"/>
        <end position="312"/>
    </location>
</feature>
<gene>
    <name evidence="2" type="primary">STOX1</name>
    <name evidence="2" type="ORF">AV530_016054</name>
</gene>
<name>A0A1V4KJV5_PATFA</name>
<dbReference type="InterPro" id="IPR040126">
    <property type="entry name" value="STOX1/2"/>
</dbReference>
<dbReference type="GO" id="GO:0006357">
    <property type="term" value="P:regulation of transcription by RNA polymerase II"/>
    <property type="evidence" value="ECO:0007669"/>
    <property type="project" value="InterPro"/>
</dbReference>
<protein>
    <submittedName>
        <fullName evidence="2">Storkhead-box protein 1 isoform A</fullName>
    </submittedName>
</protein>
<dbReference type="Proteomes" id="UP000190648">
    <property type="component" value="Unassembled WGS sequence"/>
</dbReference>
<evidence type="ECO:0000313" key="2">
    <source>
        <dbReference type="EMBL" id="OPJ84729.1"/>
    </source>
</evidence>
<sequence length="581" mass="66221">MNQELKGGSKKGCSELKPSIQTQGILTSAEHPSWDTIKSLTSVRRKLKSKRFGLGLFWRSAAKKEKPKKEYSTFSAQFPPREWPVRDEDDLDNIPRDIEHEIIKCINPTLTVDNLLKHTILMQKFEEQKKCISKSTLAEMSIVRQNHLSKDFIQKTQSKPAKHTRKTRSKTDKMISRSNRKSHIYELTSQKQKLEENLSLPIRNQQPLDVAVESQVIYKKQIKNPFQGLSWRGNFYAKGYKVTINSQLKSRMQKQERALQRPQSLDPSKTIDYKTEQLATETQADKAKQHKVLRAERSSLQPKKDSVGENFSYPQGNTLQIDNKSKFFLESNIAEENIYRSVAKTIPGDIKKSPHSHAEDNGVSEEDAKFPLHLKDEYCRCKADIVCELLDQTAYEFQNVHLSNDAGNVNLILKSGVKYGQKINKNSELIFKHDCASHLGSMKPESEGFTDNCYLLHQNAHDGDTCSSLHLDDNFEGHEQCHLLPDHASSDTRGCSKAVQKLETGTSLKIYKFNTYAAQYSATVNKHDSVEHEYKESASFAELIDSLKEQAKSDFTEESCLCSQAPLISHRKKELALLNVL</sequence>
<dbReference type="GO" id="GO:0005634">
    <property type="term" value="C:nucleus"/>
    <property type="evidence" value="ECO:0007669"/>
    <property type="project" value="TreeGrafter"/>
</dbReference>